<evidence type="ECO:0000313" key="1">
    <source>
        <dbReference type="EMBL" id="KAG8570036.1"/>
    </source>
</evidence>
<protein>
    <recommendedName>
        <fullName evidence="3">Secreted protein</fullName>
    </recommendedName>
</protein>
<keyword evidence="2" id="KW-1185">Reference proteome</keyword>
<reference evidence="1" key="1">
    <citation type="thesis" date="2020" institute="ProQuest LLC" country="789 East Eisenhower Parkway, Ann Arbor, MI, USA">
        <title>Comparative Genomics and Chromosome Evolution.</title>
        <authorList>
            <person name="Mudd A.B."/>
        </authorList>
    </citation>
    <scope>NUCLEOTIDE SEQUENCE</scope>
    <source>
        <strain evidence="1">237g6f4</strain>
        <tissue evidence="1">Blood</tissue>
    </source>
</reference>
<proteinExistence type="predicted"/>
<dbReference type="EMBL" id="WNYA01000006">
    <property type="protein sequence ID" value="KAG8570036.1"/>
    <property type="molecule type" value="Genomic_DNA"/>
</dbReference>
<gene>
    <name evidence="1" type="ORF">GDO81_014659</name>
</gene>
<organism evidence="1 2">
    <name type="scientific">Engystomops pustulosus</name>
    <name type="common">Tungara frog</name>
    <name type="synonym">Physalaemus pustulosus</name>
    <dbReference type="NCBI Taxonomy" id="76066"/>
    <lineage>
        <taxon>Eukaryota</taxon>
        <taxon>Metazoa</taxon>
        <taxon>Chordata</taxon>
        <taxon>Craniata</taxon>
        <taxon>Vertebrata</taxon>
        <taxon>Euteleostomi</taxon>
        <taxon>Amphibia</taxon>
        <taxon>Batrachia</taxon>
        <taxon>Anura</taxon>
        <taxon>Neobatrachia</taxon>
        <taxon>Hyloidea</taxon>
        <taxon>Leptodactylidae</taxon>
        <taxon>Leiuperinae</taxon>
        <taxon>Engystomops</taxon>
    </lineage>
</organism>
<sequence>MDGSPLSCCTVSAGTCGTTAFLFRSAAGICGCSCVFPFWNEKLAGFNTWGDTLWGASGGTGPACATGARGPGLQICFCWAKRSLFL</sequence>
<dbReference type="Proteomes" id="UP000824782">
    <property type="component" value="Unassembled WGS sequence"/>
</dbReference>
<accession>A0AAV7BBZ2</accession>
<evidence type="ECO:0008006" key="3">
    <source>
        <dbReference type="Google" id="ProtNLM"/>
    </source>
</evidence>
<dbReference type="AlphaFoldDB" id="A0AAV7BBZ2"/>
<comment type="caution">
    <text evidence="1">The sequence shown here is derived from an EMBL/GenBank/DDBJ whole genome shotgun (WGS) entry which is preliminary data.</text>
</comment>
<name>A0AAV7BBZ2_ENGPU</name>
<evidence type="ECO:0000313" key="2">
    <source>
        <dbReference type="Proteomes" id="UP000824782"/>
    </source>
</evidence>